<reference evidence="2" key="1">
    <citation type="journal article" date="2019" name="bioRxiv">
        <title>The Genome of the Zebra Mussel, Dreissena polymorpha: A Resource for Invasive Species Research.</title>
        <authorList>
            <person name="McCartney M.A."/>
            <person name="Auch B."/>
            <person name="Kono T."/>
            <person name="Mallez S."/>
            <person name="Zhang Y."/>
            <person name="Obille A."/>
            <person name="Becker A."/>
            <person name="Abrahante J.E."/>
            <person name="Garbe J."/>
            <person name="Badalamenti J.P."/>
            <person name="Herman A."/>
            <person name="Mangelson H."/>
            <person name="Liachko I."/>
            <person name="Sullivan S."/>
            <person name="Sone E.D."/>
            <person name="Koren S."/>
            <person name="Silverstein K.A.T."/>
            <person name="Beckman K.B."/>
            <person name="Gohl D.M."/>
        </authorList>
    </citation>
    <scope>NUCLEOTIDE SEQUENCE</scope>
    <source>
        <strain evidence="2">Duluth1</strain>
        <tissue evidence="2">Whole animal</tissue>
    </source>
</reference>
<organism evidence="2 3">
    <name type="scientific">Dreissena polymorpha</name>
    <name type="common">Zebra mussel</name>
    <name type="synonym">Mytilus polymorpha</name>
    <dbReference type="NCBI Taxonomy" id="45954"/>
    <lineage>
        <taxon>Eukaryota</taxon>
        <taxon>Metazoa</taxon>
        <taxon>Spiralia</taxon>
        <taxon>Lophotrochozoa</taxon>
        <taxon>Mollusca</taxon>
        <taxon>Bivalvia</taxon>
        <taxon>Autobranchia</taxon>
        <taxon>Heteroconchia</taxon>
        <taxon>Euheterodonta</taxon>
        <taxon>Imparidentia</taxon>
        <taxon>Neoheterodontei</taxon>
        <taxon>Myida</taxon>
        <taxon>Dreissenoidea</taxon>
        <taxon>Dreissenidae</taxon>
        <taxon>Dreissena</taxon>
    </lineage>
</organism>
<name>A0A9D4KJN5_DREPO</name>
<evidence type="ECO:0000313" key="2">
    <source>
        <dbReference type="EMBL" id="KAH3840744.1"/>
    </source>
</evidence>
<protein>
    <submittedName>
        <fullName evidence="2">Uncharacterized protein</fullName>
    </submittedName>
</protein>
<dbReference type="Proteomes" id="UP000828390">
    <property type="component" value="Unassembled WGS sequence"/>
</dbReference>
<gene>
    <name evidence="2" type="ORF">DPMN_114200</name>
</gene>
<accession>A0A9D4KJN5</accession>
<evidence type="ECO:0000313" key="3">
    <source>
        <dbReference type="Proteomes" id="UP000828390"/>
    </source>
</evidence>
<keyword evidence="3" id="KW-1185">Reference proteome</keyword>
<proteinExistence type="predicted"/>
<feature type="signal peptide" evidence="1">
    <location>
        <begin position="1"/>
        <end position="22"/>
    </location>
</feature>
<comment type="caution">
    <text evidence="2">The sequence shown here is derived from an EMBL/GenBank/DDBJ whole genome shotgun (WGS) entry which is preliminary data.</text>
</comment>
<dbReference type="EMBL" id="JAIWYP010000004">
    <property type="protein sequence ID" value="KAH3840744.1"/>
    <property type="molecule type" value="Genomic_DNA"/>
</dbReference>
<evidence type="ECO:0000256" key="1">
    <source>
        <dbReference type="SAM" id="SignalP"/>
    </source>
</evidence>
<keyword evidence="1" id="KW-0732">Signal</keyword>
<dbReference type="AlphaFoldDB" id="A0A9D4KJN5"/>
<sequence length="104" mass="11671">MLWSSVKWRIVLLAAFEASVKTQVAPPVKSSIAAGIKPADPIDTKPFYPLPTHTTDITDWDGAVIDTEWWQYIRRGLRQTRAPSELASRYSSIQSRCTAPENIV</sequence>
<feature type="chain" id="PRO_5038373220" evidence="1">
    <location>
        <begin position="23"/>
        <end position="104"/>
    </location>
</feature>
<reference evidence="2" key="2">
    <citation type="submission" date="2020-11" db="EMBL/GenBank/DDBJ databases">
        <authorList>
            <person name="McCartney M.A."/>
            <person name="Auch B."/>
            <person name="Kono T."/>
            <person name="Mallez S."/>
            <person name="Becker A."/>
            <person name="Gohl D.M."/>
            <person name="Silverstein K.A.T."/>
            <person name="Koren S."/>
            <person name="Bechman K.B."/>
            <person name="Herman A."/>
            <person name="Abrahante J.E."/>
            <person name="Garbe J."/>
        </authorList>
    </citation>
    <scope>NUCLEOTIDE SEQUENCE</scope>
    <source>
        <strain evidence="2">Duluth1</strain>
        <tissue evidence="2">Whole animal</tissue>
    </source>
</reference>